<organism evidence="1 2">
    <name type="scientific">Stieleria neptunia</name>
    <dbReference type="NCBI Taxonomy" id="2527979"/>
    <lineage>
        <taxon>Bacteria</taxon>
        <taxon>Pseudomonadati</taxon>
        <taxon>Planctomycetota</taxon>
        <taxon>Planctomycetia</taxon>
        <taxon>Pirellulales</taxon>
        <taxon>Pirellulaceae</taxon>
        <taxon>Stieleria</taxon>
    </lineage>
</organism>
<dbReference type="Proteomes" id="UP000319004">
    <property type="component" value="Chromosome"/>
</dbReference>
<protein>
    <submittedName>
        <fullName evidence="1">LysR substrate binding domain protein</fullName>
    </submittedName>
</protein>
<name>A0A518HN36_9BACT</name>
<dbReference type="AlphaFoldDB" id="A0A518HN36"/>
<sequence>MSVLSRDAERFCEIVEIINKTGASTYASMATSLNISESTLRASLSRLSSDVETQLIKIDPDSNTSRLRVSPMGRLLYERLIECNRPIGTGDETKEFTLVVSPSMISSGLVDGMLGSLRNLDPAIKICLRTQLRFEETLEGINEGNIDLAILWGVEQRIKNTHHSLRTEEVVSNIDIVVVSHDQAIIDLVNPVAHWFNPDEELNGEGRRSIIAKAMSELCDYRGAFLPPDSQPAFDLLSNTDWKSGKGYLEVDTIEGALGMVRCRVADFAIVPAFYDKLSREQQTGALVFSEPISRIPFIVISRKSKYLEPVVRIAYDDLLKDLSRDNSLAVWKHRKTPTDRFPRSTEFYQKLRYGYYIGTDISKPDAPLQWCWESIRLTADDQPNRSLRGHIVNEFHLKFEVTSAQFRESLFVARVKPISRGKKRMKEFMSRFHYCDYKAGIICGTWSGTAREGRSGVFATVWSHSKLDLRELTLVTRVAGLYSVMSARFGCEKRELQKELADRFELPVSGRDTLEDLADIHEA</sequence>
<keyword evidence="2" id="KW-1185">Reference proteome</keyword>
<dbReference type="EMBL" id="CP037423">
    <property type="protein sequence ID" value="QDV42272.1"/>
    <property type="molecule type" value="Genomic_DNA"/>
</dbReference>
<evidence type="ECO:0000313" key="2">
    <source>
        <dbReference type="Proteomes" id="UP000319004"/>
    </source>
</evidence>
<dbReference type="SUPFAM" id="SSF53850">
    <property type="entry name" value="Periplasmic binding protein-like II"/>
    <property type="match status" value="1"/>
</dbReference>
<dbReference type="KEGG" id="snep:Enr13x_21170"/>
<reference evidence="1 2" key="1">
    <citation type="submission" date="2019-03" db="EMBL/GenBank/DDBJ databases">
        <title>Deep-cultivation of Planctomycetes and their phenomic and genomic characterization uncovers novel biology.</title>
        <authorList>
            <person name="Wiegand S."/>
            <person name="Jogler M."/>
            <person name="Boedeker C."/>
            <person name="Pinto D."/>
            <person name="Vollmers J."/>
            <person name="Rivas-Marin E."/>
            <person name="Kohn T."/>
            <person name="Peeters S.H."/>
            <person name="Heuer A."/>
            <person name="Rast P."/>
            <person name="Oberbeckmann S."/>
            <person name="Bunk B."/>
            <person name="Jeske O."/>
            <person name="Meyerdierks A."/>
            <person name="Storesund J.E."/>
            <person name="Kallscheuer N."/>
            <person name="Luecker S."/>
            <person name="Lage O.M."/>
            <person name="Pohl T."/>
            <person name="Merkel B.J."/>
            <person name="Hornburger P."/>
            <person name="Mueller R.-W."/>
            <person name="Bruemmer F."/>
            <person name="Labrenz M."/>
            <person name="Spormann A.M."/>
            <person name="Op den Camp H."/>
            <person name="Overmann J."/>
            <person name="Amann R."/>
            <person name="Jetten M.S.M."/>
            <person name="Mascher T."/>
            <person name="Medema M.H."/>
            <person name="Devos D.P."/>
            <person name="Kaster A.-K."/>
            <person name="Ovreas L."/>
            <person name="Rohde M."/>
            <person name="Galperin M.Y."/>
            <person name="Jogler C."/>
        </authorList>
    </citation>
    <scope>NUCLEOTIDE SEQUENCE [LARGE SCALE GENOMIC DNA]</scope>
    <source>
        <strain evidence="1 2">Enr13</strain>
    </source>
</reference>
<accession>A0A518HN36</accession>
<dbReference type="RefSeq" id="WP_145385931.1">
    <property type="nucleotide sequence ID" value="NZ_CP037423.1"/>
</dbReference>
<gene>
    <name evidence="1" type="ORF">Enr13x_21170</name>
</gene>
<evidence type="ECO:0000313" key="1">
    <source>
        <dbReference type="EMBL" id="QDV42272.1"/>
    </source>
</evidence>
<proteinExistence type="predicted"/>